<evidence type="ECO:0000256" key="8">
    <source>
        <dbReference type="ARBA" id="ARBA00023242"/>
    </source>
</evidence>
<evidence type="ECO:0000256" key="2">
    <source>
        <dbReference type="ARBA" id="ARBA00009801"/>
    </source>
</evidence>
<keyword evidence="6" id="KW-0597">Phosphoprotein</keyword>
<dbReference type="InterPro" id="IPR007504">
    <property type="entry name" value="H/ACA_rnp_Gar1/Naf1"/>
</dbReference>
<feature type="compositionally biased region" description="Polar residues" evidence="9">
    <location>
        <begin position="398"/>
        <end position="414"/>
    </location>
</feature>
<feature type="compositionally biased region" description="Polar residues" evidence="9">
    <location>
        <begin position="374"/>
        <end position="385"/>
    </location>
</feature>
<feature type="compositionally biased region" description="Acidic residues" evidence="9">
    <location>
        <begin position="174"/>
        <end position="191"/>
    </location>
</feature>
<dbReference type="FunFam" id="2.40.10.230:FF:000002">
    <property type="entry name" value="H/ACA ribonucleoprotein complex non-core subunit NAF1"/>
    <property type="match status" value="1"/>
</dbReference>
<evidence type="ECO:0000256" key="5">
    <source>
        <dbReference type="ARBA" id="ARBA00022552"/>
    </source>
</evidence>
<dbReference type="InterPro" id="IPR009000">
    <property type="entry name" value="Transl_B-barrel_sf"/>
</dbReference>
<dbReference type="KEGG" id="ccal:108626081"/>
<evidence type="ECO:0000313" key="10">
    <source>
        <dbReference type="Proteomes" id="UP000694925"/>
    </source>
</evidence>
<dbReference type="Gene3D" id="2.40.10.230">
    <property type="entry name" value="Probable tRNA pseudouridine synthase domain"/>
    <property type="match status" value="1"/>
</dbReference>
<feature type="region of interest" description="Disordered" evidence="9">
    <location>
        <begin position="163"/>
        <end position="233"/>
    </location>
</feature>
<dbReference type="GO" id="GO:0043489">
    <property type="term" value="P:RNA stabilization"/>
    <property type="evidence" value="ECO:0007669"/>
    <property type="project" value="UniProtKB-ARBA"/>
</dbReference>
<dbReference type="InterPro" id="IPR040309">
    <property type="entry name" value="Naf1"/>
</dbReference>
<dbReference type="GeneID" id="108626081"/>
<dbReference type="RefSeq" id="XP_017882000.1">
    <property type="nucleotide sequence ID" value="XM_018026511.2"/>
</dbReference>
<comment type="similarity">
    <text evidence="2">Belongs to the NAF1 family.</text>
</comment>
<keyword evidence="5" id="KW-0698">rRNA processing</keyword>
<keyword evidence="11" id="KW-0687">Ribonucleoprotein</keyword>
<keyword evidence="4" id="KW-0690">Ribosome biogenesis</keyword>
<dbReference type="InterPro" id="IPR038664">
    <property type="entry name" value="Gar1/Naf1_Cbf5-bd_sf"/>
</dbReference>
<dbReference type="GO" id="GO:0001522">
    <property type="term" value="P:pseudouridine synthesis"/>
    <property type="evidence" value="ECO:0007669"/>
    <property type="project" value="InterPro"/>
</dbReference>
<keyword evidence="8" id="KW-0539">Nucleus</keyword>
<evidence type="ECO:0000256" key="4">
    <source>
        <dbReference type="ARBA" id="ARBA00022517"/>
    </source>
</evidence>
<feature type="compositionally biased region" description="Basic residues" evidence="9">
    <location>
        <begin position="214"/>
        <end position="223"/>
    </location>
</feature>
<evidence type="ECO:0000256" key="7">
    <source>
        <dbReference type="ARBA" id="ARBA00022884"/>
    </source>
</evidence>
<dbReference type="GO" id="GO:0005634">
    <property type="term" value="C:nucleus"/>
    <property type="evidence" value="ECO:0007669"/>
    <property type="project" value="UniProtKB-SubCell"/>
</dbReference>
<dbReference type="PANTHER" id="PTHR31633:SF1">
    <property type="entry name" value="H_ACA RIBONUCLEOPROTEIN COMPLEX NON-CORE SUBUNIT NAF1"/>
    <property type="match status" value="1"/>
</dbReference>
<feature type="compositionally biased region" description="Pro residues" evidence="9">
    <location>
        <begin position="536"/>
        <end position="546"/>
    </location>
</feature>
<gene>
    <name evidence="11" type="primary">LOC108626081</name>
</gene>
<dbReference type="GO" id="GO:0000493">
    <property type="term" value="P:box H/ACA snoRNP assembly"/>
    <property type="evidence" value="ECO:0007669"/>
    <property type="project" value="InterPro"/>
</dbReference>
<evidence type="ECO:0000256" key="6">
    <source>
        <dbReference type="ARBA" id="ARBA00022553"/>
    </source>
</evidence>
<keyword evidence="10" id="KW-1185">Reference proteome</keyword>
<dbReference type="GO" id="GO:0003723">
    <property type="term" value="F:RNA binding"/>
    <property type="evidence" value="ECO:0007669"/>
    <property type="project" value="UniProtKB-KW"/>
</dbReference>
<dbReference type="GO" id="GO:0006364">
    <property type="term" value="P:rRNA processing"/>
    <property type="evidence" value="ECO:0007669"/>
    <property type="project" value="UniProtKB-KW"/>
</dbReference>
<keyword evidence="7" id="KW-0694">RNA-binding</keyword>
<dbReference type="Pfam" id="PF04410">
    <property type="entry name" value="Gar1"/>
    <property type="match status" value="1"/>
</dbReference>
<evidence type="ECO:0000256" key="3">
    <source>
        <dbReference type="ARBA" id="ARBA00021438"/>
    </source>
</evidence>
<protein>
    <recommendedName>
        <fullName evidence="3">H/ACA ribonucleoprotein complex non-core subunit NAF1</fullName>
    </recommendedName>
</protein>
<organism evidence="10 11">
    <name type="scientific">Ceratina calcarata</name>
    <dbReference type="NCBI Taxonomy" id="156304"/>
    <lineage>
        <taxon>Eukaryota</taxon>
        <taxon>Metazoa</taxon>
        <taxon>Ecdysozoa</taxon>
        <taxon>Arthropoda</taxon>
        <taxon>Hexapoda</taxon>
        <taxon>Insecta</taxon>
        <taxon>Pterygota</taxon>
        <taxon>Neoptera</taxon>
        <taxon>Endopterygota</taxon>
        <taxon>Hymenoptera</taxon>
        <taxon>Apocrita</taxon>
        <taxon>Aculeata</taxon>
        <taxon>Apoidea</taxon>
        <taxon>Anthophila</taxon>
        <taxon>Apidae</taxon>
        <taxon>Ceratina</taxon>
        <taxon>Zadontomerus</taxon>
    </lineage>
</organism>
<feature type="region of interest" description="Disordered" evidence="9">
    <location>
        <begin position="529"/>
        <end position="552"/>
    </location>
</feature>
<proteinExistence type="inferred from homology"/>
<dbReference type="SUPFAM" id="SSF50447">
    <property type="entry name" value="Translation proteins"/>
    <property type="match status" value="1"/>
</dbReference>
<dbReference type="GO" id="GO:0005732">
    <property type="term" value="C:sno(s)RNA-containing ribonucleoprotein complex"/>
    <property type="evidence" value="ECO:0007669"/>
    <property type="project" value="InterPro"/>
</dbReference>
<reference evidence="11" key="1">
    <citation type="submission" date="2025-08" db="UniProtKB">
        <authorList>
            <consortium name="RefSeq"/>
        </authorList>
    </citation>
    <scope>IDENTIFICATION</scope>
    <source>
        <tissue evidence="11">Whole body</tissue>
    </source>
</reference>
<dbReference type="AlphaFoldDB" id="A0AAJ7J1R1"/>
<accession>A0AAJ7J1R1</accession>
<evidence type="ECO:0000256" key="9">
    <source>
        <dbReference type="SAM" id="MobiDB-lite"/>
    </source>
</evidence>
<sequence length="552" mass="62466">MDTNEIIIDQAIDNSSSNNELMEHVSNISKDIDVNTTENCSLICEDIPQNDVAEKKGLNDCEMIFVNNDNIQNCCDKNGINDTHQEENEFVHKETIFESSRLEDDPCIVYENSITSAVQESNKISSLSAIAIEYGSSDSEPEDETDQTKCEINQSEQLKEIQEQAYRQNKESSSSEESETESEDSDDDSSDSNDSSIVPIEPNESDSDDDSNKKRTGSTRKGQKNNEVRSELDDLPPIEDLKISVPEVLCDPLGEVAWMVEQLVVVKPKPEKPTLNLDTILFIQRGERALGKIFDVFGQVNEPHYCVRFNSSDHIKESDVKVGMTVYYCPNTEYTSLVFLHELLKMKGIDANADEPPEFSDDEEERAYYEQIKAKQSTNASQTEVPSKRKRLSKPKTGWQSNHPWNRNPQANRQNFYRRTDRQFSPMQSDDQSQNLWSQFYQSNAEQYGYGAYAAQPAQGVNQNMYASQNFYGEDVTTPLLNPRVPFNACPRIPSGYLSFQNYPNSSGNERLPNSHVPWPPPIPQFPMRMRSPWTSLPPPPPPPASSPSDTS</sequence>
<name>A0AAJ7J1R1_9HYME</name>
<feature type="region of interest" description="Disordered" evidence="9">
    <location>
        <begin position="373"/>
        <end position="414"/>
    </location>
</feature>
<evidence type="ECO:0000313" key="11">
    <source>
        <dbReference type="RefSeq" id="XP_017882000.1"/>
    </source>
</evidence>
<comment type="subcellular location">
    <subcellularLocation>
        <location evidence="1">Nucleus</location>
    </subcellularLocation>
</comment>
<dbReference type="PANTHER" id="PTHR31633">
    <property type="entry name" value="H/ACA RIBONUCLEOPROTEIN COMPLEX NON-CORE SUBUNIT NAF1"/>
    <property type="match status" value="1"/>
</dbReference>
<dbReference type="Proteomes" id="UP000694925">
    <property type="component" value="Unplaced"/>
</dbReference>
<evidence type="ECO:0000256" key="1">
    <source>
        <dbReference type="ARBA" id="ARBA00004123"/>
    </source>
</evidence>